<evidence type="ECO:0000256" key="3">
    <source>
        <dbReference type="ARBA" id="ARBA00023125"/>
    </source>
</evidence>
<accession>A0ABC8ZGY4</accession>
<evidence type="ECO:0000256" key="1">
    <source>
        <dbReference type="ARBA" id="ARBA00004123"/>
    </source>
</evidence>
<reference evidence="8" key="1">
    <citation type="submission" date="2024-10" db="EMBL/GenBank/DDBJ databases">
        <authorList>
            <person name="Ryan C."/>
        </authorList>
    </citation>
    <scope>NUCLEOTIDE SEQUENCE [LARGE SCALE GENOMIC DNA]</scope>
</reference>
<evidence type="ECO:0000259" key="7">
    <source>
        <dbReference type="SMART" id="SM01019"/>
    </source>
</evidence>
<dbReference type="PANTHER" id="PTHR31140:SF81">
    <property type="entry name" value="B3 DOMAIN-CONTAINING TRANSCRIPTION FACTOR ABI3"/>
    <property type="match status" value="1"/>
</dbReference>
<dbReference type="InterPro" id="IPR015300">
    <property type="entry name" value="DNA-bd_pseudobarrel_sf"/>
</dbReference>
<feature type="region of interest" description="Disordered" evidence="6">
    <location>
        <begin position="440"/>
        <end position="529"/>
    </location>
</feature>
<evidence type="ECO:0000256" key="6">
    <source>
        <dbReference type="SAM" id="MobiDB-lite"/>
    </source>
</evidence>
<comment type="subcellular location">
    <subcellularLocation>
        <location evidence="1">Nucleus</location>
    </subcellularLocation>
</comment>
<evidence type="ECO:0000256" key="5">
    <source>
        <dbReference type="ARBA" id="ARBA00023242"/>
    </source>
</evidence>
<organism evidence="8 9">
    <name type="scientific">Urochloa decumbens</name>
    <dbReference type="NCBI Taxonomy" id="240449"/>
    <lineage>
        <taxon>Eukaryota</taxon>
        <taxon>Viridiplantae</taxon>
        <taxon>Streptophyta</taxon>
        <taxon>Embryophyta</taxon>
        <taxon>Tracheophyta</taxon>
        <taxon>Spermatophyta</taxon>
        <taxon>Magnoliopsida</taxon>
        <taxon>Liliopsida</taxon>
        <taxon>Poales</taxon>
        <taxon>Poaceae</taxon>
        <taxon>PACMAD clade</taxon>
        <taxon>Panicoideae</taxon>
        <taxon>Panicodae</taxon>
        <taxon>Paniceae</taxon>
        <taxon>Melinidinae</taxon>
        <taxon>Urochloa</taxon>
    </lineage>
</organism>
<sequence length="733" mass="77372">MDASAGSSPPHSQENPPEHGGDLGDAPAEEIGGEAGDDFLFTEDTFPSLPDFPCLSSPSSSTFSSSSSSNSSSAYTNAAGCAGGGADGAARERSEPASAGEGFDALDDIDQLLDFASLSMPPWDSEPTFPEVSMMLEDAMFAPPHPGNGDGRSDGKAVLEGTGGEEACMDAAAAAGEDLPRFFMEWLTSNRENISAEDLRSIRLRRSTIEAAAARLGGGRHGTMQLLKLILTWVQNHHLQRKRPRDTMEEAAGLHGQLSSPGANPGYEFPAGAGQDMAAGGGASWMPYQQPFTPPAYGGDAAVYPGATAGGQYPFHQSSSTSSVVVSSQPFSPPAVGDMHAAGGGNMAWPQQYVPFPGASAAGSYPMPPVVPPPPFSPGFGGQYGAAAAHPMAPQRMAGVEASATKEARKKRMARQRRLSCLQQQRSQQLNLGQIQVAVHPQEPSPRSVHSAPVTPSGGWGFWSPGSQQQAVQNPLSKSNSSRAPVQQVPRSPEVPVVAAPPLANPAAGARQEDSPQRSTPSDKRQGVKADQNMRFLLQKVLKQSDVGSLGRIVLPKKEAEVHLPELKTRDGISIPMEDIGTSRVWNMRYRETDSSTGPEIVNDMSTGSLWDGPFRPFLPNWAGGFWPNNKSRMYLLENTGEFVRSNELQEGDFIVIYSDVKSGKYLIRGVKVRPAQDSAVGKQKHGYPGAEKAGGASDDGMADGASKPEGTCKGRSPRGARHQGAASMAVSI</sequence>
<feature type="region of interest" description="Disordered" evidence="6">
    <location>
        <begin position="678"/>
        <end position="733"/>
    </location>
</feature>
<dbReference type="InterPro" id="IPR044800">
    <property type="entry name" value="LEC2-like"/>
</dbReference>
<gene>
    <name evidence="8" type="ORF">URODEC1_LOCUS44038</name>
</gene>
<feature type="compositionally biased region" description="Basic and acidic residues" evidence="6">
    <location>
        <begin position="511"/>
        <end position="528"/>
    </location>
</feature>
<feature type="compositionally biased region" description="Polar residues" evidence="6">
    <location>
        <begin position="471"/>
        <end position="485"/>
    </location>
</feature>
<keyword evidence="9" id="KW-1185">Reference proteome</keyword>
<dbReference type="PANTHER" id="PTHR31140">
    <property type="entry name" value="B3 DOMAIN-CONTAINING TRANSCRIPTION FACTOR ABI3"/>
    <property type="match status" value="1"/>
</dbReference>
<protein>
    <recommendedName>
        <fullName evidence="7">TF-B3 domain-containing protein</fullName>
    </recommendedName>
</protein>
<keyword evidence="4" id="KW-0804">Transcription</keyword>
<evidence type="ECO:0000313" key="9">
    <source>
        <dbReference type="Proteomes" id="UP001497457"/>
    </source>
</evidence>
<evidence type="ECO:0000256" key="2">
    <source>
        <dbReference type="ARBA" id="ARBA00023015"/>
    </source>
</evidence>
<dbReference type="Gene3D" id="2.40.330.10">
    <property type="entry name" value="DNA-binding pseudobarrel domain"/>
    <property type="match status" value="1"/>
</dbReference>
<keyword evidence="2" id="KW-0805">Transcription regulation</keyword>
<feature type="compositionally biased region" description="Low complexity" evidence="6">
    <location>
        <begin position="489"/>
        <end position="510"/>
    </location>
</feature>
<feature type="compositionally biased region" description="Low complexity" evidence="6">
    <location>
        <begin position="694"/>
        <end position="706"/>
    </location>
</feature>
<keyword evidence="3" id="KW-0238">DNA-binding</keyword>
<dbReference type="GO" id="GO:0005634">
    <property type="term" value="C:nucleus"/>
    <property type="evidence" value="ECO:0007669"/>
    <property type="project" value="UniProtKB-SubCell"/>
</dbReference>
<feature type="compositionally biased region" description="Acidic residues" evidence="6">
    <location>
        <begin position="27"/>
        <end position="41"/>
    </location>
</feature>
<keyword evidence="5" id="KW-0539">Nucleus</keyword>
<feature type="compositionally biased region" description="Polar residues" evidence="6">
    <location>
        <begin position="1"/>
        <end position="15"/>
    </location>
</feature>
<evidence type="ECO:0000256" key="4">
    <source>
        <dbReference type="ARBA" id="ARBA00023163"/>
    </source>
</evidence>
<feature type="compositionally biased region" description="Low complexity" evidence="6">
    <location>
        <begin position="56"/>
        <end position="73"/>
    </location>
</feature>
<dbReference type="SMART" id="SM01019">
    <property type="entry name" value="B3"/>
    <property type="match status" value="1"/>
</dbReference>
<evidence type="ECO:0000313" key="8">
    <source>
        <dbReference type="EMBL" id="CAL4959822.1"/>
    </source>
</evidence>
<dbReference type="EMBL" id="OZ075129">
    <property type="protein sequence ID" value="CAL4959822.1"/>
    <property type="molecule type" value="Genomic_DNA"/>
</dbReference>
<dbReference type="SUPFAM" id="SSF101936">
    <property type="entry name" value="DNA-binding pseudobarrel domain"/>
    <property type="match status" value="2"/>
</dbReference>
<feature type="region of interest" description="Disordered" evidence="6">
    <location>
        <begin position="1"/>
        <end position="102"/>
    </location>
</feature>
<proteinExistence type="predicted"/>
<dbReference type="Proteomes" id="UP001497457">
    <property type="component" value="Chromosome 19rd"/>
</dbReference>
<dbReference type="GO" id="GO:0003677">
    <property type="term" value="F:DNA binding"/>
    <property type="evidence" value="ECO:0007669"/>
    <property type="project" value="UniProtKB-KW"/>
</dbReference>
<dbReference type="AlphaFoldDB" id="A0ABC8ZGY4"/>
<dbReference type="InterPro" id="IPR003340">
    <property type="entry name" value="B3_DNA-bd"/>
</dbReference>
<name>A0ABC8ZGY4_9POAL</name>
<feature type="domain" description="TF-B3" evidence="7">
    <location>
        <begin position="538"/>
        <end position="674"/>
    </location>
</feature>